<feature type="region of interest" description="Disordered" evidence="1">
    <location>
        <begin position="471"/>
        <end position="534"/>
    </location>
</feature>
<reference evidence="3 4" key="1">
    <citation type="submission" date="2020-04" db="EMBL/GenBank/DDBJ databases">
        <title>Perkinsus olseni comparative genomics.</title>
        <authorList>
            <person name="Bogema D.R."/>
        </authorList>
    </citation>
    <scope>NUCLEOTIDE SEQUENCE [LARGE SCALE GENOMIC DNA]</scope>
    <source>
        <strain evidence="3">00978-12</strain>
    </source>
</reference>
<evidence type="ECO:0000256" key="2">
    <source>
        <dbReference type="SAM" id="SignalP"/>
    </source>
</evidence>
<feature type="region of interest" description="Disordered" evidence="1">
    <location>
        <begin position="561"/>
        <end position="601"/>
    </location>
</feature>
<feature type="chain" id="PRO_5029768898" evidence="2">
    <location>
        <begin position="20"/>
        <end position="601"/>
    </location>
</feature>
<dbReference type="Proteomes" id="UP000541610">
    <property type="component" value="Unassembled WGS sequence"/>
</dbReference>
<dbReference type="EMBL" id="JABANP010000146">
    <property type="protein sequence ID" value="KAF4688635.1"/>
    <property type="molecule type" value="Genomic_DNA"/>
</dbReference>
<evidence type="ECO:0000256" key="1">
    <source>
        <dbReference type="SAM" id="MobiDB-lite"/>
    </source>
</evidence>
<feature type="signal peptide" evidence="2">
    <location>
        <begin position="1"/>
        <end position="19"/>
    </location>
</feature>
<dbReference type="AlphaFoldDB" id="A0A7J6NXQ9"/>
<accession>A0A7J6NXQ9</accession>
<comment type="caution">
    <text evidence="3">The sequence shown here is derived from an EMBL/GenBank/DDBJ whole genome shotgun (WGS) entry which is preliminary data.</text>
</comment>
<name>A0A7J6NXQ9_PEROL</name>
<organism evidence="3 4">
    <name type="scientific">Perkinsus olseni</name>
    <name type="common">Perkinsus atlanticus</name>
    <dbReference type="NCBI Taxonomy" id="32597"/>
    <lineage>
        <taxon>Eukaryota</taxon>
        <taxon>Sar</taxon>
        <taxon>Alveolata</taxon>
        <taxon>Perkinsozoa</taxon>
        <taxon>Perkinsea</taxon>
        <taxon>Perkinsida</taxon>
        <taxon>Perkinsidae</taxon>
        <taxon>Perkinsus</taxon>
    </lineage>
</organism>
<feature type="region of interest" description="Disordered" evidence="1">
    <location>
        <begin position="115"/>
        <end position="159"/>
    </location>
</feature>
<evidence type="ECO:0000313" key="4">
    <source>
        <dbReference type="Proteomes" id="UP000541610"/>
    </source>
</evidence>
<protein>
    <submittedName>
        <fullName evidence="3">Uncharacterized protein</fullName>
    </submittedName>
</protein>
<feature type="region of interest" description="Disordered" evidence="1">
    <location>
        <begin position="285"/>
        <end position="339"/>
    </location>
</feature>
<feature type="compositionally biased region" description="Low complexity" evidence="1">
    <location>
        <begin position="569"/>
        <end position="601"/>
    </location>
</feature>
<proteinExistence type="predicted"/>
<dbReference type="PANTHER" id="PTHR35383">
    <property type="entry name" value="MUCIN 12EA-RELATED"/>
    <property type="match status" value="1"/>
</dbReference>
<sequence length="601" mass="58243">MRYATLPLCLAAIVEHVQGQSECPTGDAQCQVDDPSSYCKYYQGAHVCQGSDKACSCTTPPPTSAPTPTGGPCPEGDAYCQQATGDPASYCKAAWQFGPGGGVCQGSDDTCTCGGSSTTPEPTSGEPTTPAPTSGEPTTPGPTSGEPTTPGPTSGGPCSEGDAYCQQVTGDPASYCKAAWQFGPGGGVCQGSDDTCTCGGSSTTPEPTSGEPTTPAPTSGEPTTPGPTSGEPTTPGPTSGGPCPEGDAYCQQVTGDPASYCKAAWQFGPGGGVCQGSDDTCTCGGSSTTPEPTSGEPTTPAPTSGEPTTPGPTSGEPTTPGPTSGEPTTPGPTSGGPCSEGDAYCQQVTGDPASYCKAAWQFGPGGGVCQGSDDTCTCGGSSTTPEPTSGEPTTPAPTSGEPTTPGPTSGEPTTPGPTSGEPTTPGPTSGGPCSEGDAYCQQVTGDPASYCKAAWQFGPGGGVCQGSDDTCTCGGSSTTPEPTSGEPTTSAPTSGEPTTPGPTSGEPTTPGPTSGEPTTPGPTSGGPCSEGDAYCQQLTGDPASYCKAAYQFGPGGGVCQGSDDPCTCGGSSTTPEPTSGEPTTPGPTSGEPTTSIPTTST</sequence>
<keyword evidence="2" id="KW-0732">Signal</keyword>
<feature type="region of interest" description="Disordered" evidence="1">
    <location>
        <begin position="379"/>
        <end position="439"/>
    </location>
</feature>
<evidence type="ECO:0000313" key="3">
    <source>
        <dbReference type="EMBL" id="KAF4688635.1"/>
    </source>
</evidence>
<feature type="compositionally biased region" description="Low complexity" evidence="1">
    <location>
        <begin position="474"/>
        <end position="531"/>
    </location>
</feature>
<dbReference type="PANTHER" id="PTHR35383:SF1">
    <property type="entry name" value="MUCIN 12EA-RELATED"/>
    <property type="match status" value="1"/>
</dbReference>
<feature type="region of interest" description="Disordered" evidence="1">
    <location>
        <begin position="200"/>
        <end position="243"/>
    </location>
</feature>
<gene>
    <name evidence="3" type="ORF">FOZ60_002556</name>
</gene>
<feature type="compositionally biased region" description="Low complexity" evidence="1">
    <location>
        <begin position="379"/>
        <end position="436"/>
    </location>
</feature>